<keyword evidence="2" id="KW-1003">Cell membrane</keyword>
<comment type="subcellular location">
    <subcellularLocation>
        <location evidence="1">Cell membrane</location>
        <topology evidence="1">Multi-pass membrane protein</topology>
    </subcellularLocation>
</comment>
<gene>
    <name evidence="7" type="ORF">S03H2_16632</name>
</gene>
<name>X1F998_9ZZZZ</name>
<evidence type="ECO:0000256" key="2">
    <source>
        <dbReference type="ARBA" id="ARBA00022475"/>
    </source>
</evidence>
<dbReference type="EMBL" id="BARU01008512">
    <property type="protein sequence ID" value="GAH42211.1"/>
    <property type="molecule type" value="Genomic_DNA"/>
</dbReference>
<dbReference type="InterPro" id="IPR052175">
    <property type="entry name" value="ComplexI-like_HydComp"/>
</dbReference>
<evidence type="ECO:0000313" key="7">
    <source>
        <dbReference type="EMBL" id="GAH42211.1"/>
    </source>
</evidence>
<evidence type="ECO:0000256" key="4">
    <source>
        <dbReference type="ARBA" id="ARBA00022989"/>
    </source>
</evidence>
<feature type="transmembrane region" description="Helical" evidence="6">
    <location>
        <begin position="38"/>
        <end position="66"/>
    </location>
</feature>
<dbReference type="PANTHER" id="PTHR42682">
    <property type="entry name" value="HYDROGENASE-4 COMPONENT F"/>
    <property type="match status" value="1"/>
</dbReference>
<evidence type="ECO:0000256" key="3">
    <source>
        <dbReference type="ARBA" id="ARBA00022692"/>
    </source>
</evidence>
<proteinExistence type="predicted"/>
<reference evidence="7" key="1">
    <citation type="journal article" date="2014" name="Front. Microbiol.">
        <title>High frequency of phylogenetically diverse reductive dehalogenase-homologous genes in deep subseafloor sedimentary metagenomes.</title>
        <authorList>
            <person name="Kawai M."/>
            <person name="Futagami T."/>
            <person name="Toyoda A."/>
            <person name="Takaki Y."/>
            <person name="Nishi S."/>
            <person name="Hori S."/>
            <person name="Arai W."/>
            <person name="Tsubouchi T."/>
            <person name="Morono Y."/>
            <person name="Uchiyama I."/>
            <person name="Ito T."/>
            <person name="Fujiyama A."/>
            <person name="Inagaki F."/>
            <person name="Takami H."/>
        </authorList>
    </citation>
    <scope>NUCLEOTIDE SEQUENCE</scope>
    <source>
        <strain evidence="7">Expedition CK06-06</strain>
    </source>
</reference>
<keyword evidence="3 6" id="KW-0812">Transmembrane</keyword>
<feature type="transmembrane region" description="Helical" evidence="6">
    <location>
        <begin position="87"/>
        <end position="110"/>
    </location>
</feature>
<evidence type="ECO:0000256" key="6">
    <source>
        <dbReference type="SAM" id="Phobius"/>
    </source>
</evidence>
<comment type="caution">
    <text evidence="7">The sequence shown here is derived from an EMBL/GenBank/DDBJ whole genome shotgun (WGS) entry which is preliminary data.</text>
</comment>
<dbReference type="PANTHER" id="PTHR42682:SF3">
    <property type="entry name" value="FORMATE HYDROGENLYASE SUBUNIT 3-RELATED"/>
    <property type="match status" value="1"/>
</dbReference>
<dbReference type="GO" id="GO:0005886">
    <property type="term" value="C:plasma membrane"/>
    <property type="evidence" value="ECO:0007669"/>
    <property type="project" value="UniProtKB-SubCell"/>
</dbReference>
<sequence>ALALSISGVPPFNGFFSKWMIYQGVVELGKLGGGGNLWIIWLIAAMFGSALTLASFMKLIHATFLGTPSTSQPEDMEKKSRRLDFSMALPMIVLASLCVVFGVFAYRVPLKLFILDSVPGVPPSGEWLGWWRPGLTTTLIIVGLIIGGVIYLLSKVKLFREDAAYIGGEEASPEMKVSGVEFYDTVRDFSGLKGIYGAAQKKKLDFYNWGMSIRQPGMKRNHSRFYSESS</sequence>
<feature type="non-terminal residue" evidence="7">
    <location>
        <position position="1"/>
    </location>
</feature>
<dbReference type="AlphaFoldDB" id="X1F998"/>
<evidence type="ECO:0008006" key="8">
    <source>
        <dbReference type="Google" id="ProtNLM"/>
    </source>
</evidence>
<evidence type="ECO:0000256" key="5">
    <source>
        <dbReference type="ARBA" id="ARBA00023136"/>
    </source>
</evidence>
<organism evidence="7">
    <name type="scientific">marine sediment metagenome</name>
    <dbReference type="NCBI Taxonomy" id="412755"/>
    <lineage>
        <taxon>unclassified sequences</taxon>
        <taxon>metagenomes</taxon>
        <taxon>ecological metagenomes</taxon>
    </lineage>
</organism>
<keyword evidence="4 6" id="KW-1133">Transmembrane helix</keyword>
<keyword evidence="5 6" id="KW-0472">Membrane</keyword>
<protein>
    <recommendedName>
        <fullName evidence="8">NADH:quinone oxidoreductase/Mrp antiporter membrane subunit domain-containing protein</fullName>
    </recommendedName>
</protein>
<accession>X1F998</accession>
<evidence type="ECO:0000256" key="1">
    <source>
        <dbReference type="ARBA" id="ARBA00004651"/>
    </source>
</evidence>
<feature type="transmembrane region" description="Helical" evidence="6">
    <location>
        <begin position="130"/>
        <end position="153"/>
    </location>
</feature>